<dbReference type="Proteomes" id="UP000652761">
    <property type="component" value="Unassembled WGS sequence"/>
</dbReference>
<sequence length="77" mass="8673">MTGSTEFAMRSRRARQIGQQIVTTGPVVFRSRQQALSRWPCEHGLSGRHVHRVCARVRLGKDITLDCGPELTHFDIG</sequence>
<gene>
    <name evidence="1" type="ORF">Taro_004948</name>
</gene>
<dbReference type="EMBL" id="NMUH01000137">
    <property type="protein sequence ID" value="MQL72631.1"/>
    <property type="molecule type" value="Genomic_DNA"/>
</dbReference>
<accession>A0A843TNS6</accession>
<comment type="caution">
    <text evidence="1">The sequence shown here is derived from an EMBL/GenBank/DDBJ whole genome shotgun (WGS) entry which is preliminary data.</text>
</comment>
<organism evidence="1 2">
    <name type="scientific">Colocasia esculenta</name>
    <name type="common">Wild taro</name>
    <name type="synonym">Arum esculentum</name>
    <dbReference type="NCBI Taxonomy" id="4460"/>
    <lineage>
        <taxon>Eukaryota</taxon>
        <taxon>Viridiplantae</taxon>
        <taxon>Streptophyta</taxon>
        <taxon>Embryophyta</taxon>
        <taxon>Tracheophyta</taxon>
        <taxon>Spermatophyta</taxon>
        <taxon>Magnoliopsida</taxon>
        <taxon>Liliopsida</taxon>
        <taxon>Araceae</taxon>
        <taxon>Aroideae</taxon>
        <taxon>Colocasieae</taxon>
        <taxon>Colocasia</taxon>
    </lineage>
</organism>
<keyword evidence="2" id="KW-1185">Reference proteome</keyword>
<evidence type="ECO:0000313" key="2">
    <source>
        <dbReference type="Proteomes" id="UP000652761"/>
    </source>
</evidence>
<reference evidence="1" key="1">
    <citation type="submission" date="2017-07" db="EMBL/GenBank/DDBJ databases">
        <title>Taro Niue Genome Assembly and Annotation.</title>
        <authorList>
            <person name="Atibalentja N."/>
            <person name="Keating K."/>
            <person name="Fields C.J."/>
        </authorList>
    </citation>
    <scope>NUCLEOTIDE SEQUENCE</scope>
    <source>
        <strain evidence="1">Niue_2</strain>
        <tissue evidence="1">Leaf</tissue>
    </source>
</reference>
<protein>
    <submittedName>
        <fullName evidence="1">Uncharacterized protein</fullName>
    </submittedName>
</protein>
<proteinExistence type="predicted"/>
<name>A0A843TNS6_COLES</name>
<dbReference type="AlphaFoldDB" id="A0A843TNS6"/>
<evidence type="ECO:0000313" key="1">
    <source>
        <dbReference type="EMBL" id="MQL72631.1"/>
    </source>
</evidence>